<evidence type="ECO:0000259" key="4">
    <source>
        <dbReference type="Pfam" id="PF17177"/>
    </source>
</evidence>
<dbReference type="Pfam" id="PF17177">
    <property type="entry name" value="PPR_long"/>
    <property type="match status" value="1"/>
</dbReference>
<dbReference type="PANTHER" id="PTHR46128">
    <property type="entry name" value="MITOCHONDRIAL GROUP I INTRON SPLICING FACTOR CCM1"/>
    <property type="match status" value="1"/>
</dbReference>
<feature type="repeat" description="PPR" evidence="3">
    <location>
        <begin position="312"/>
        <end position="346"/>
    </location>
</feature>
<evidence type="ECO:0000256" key="2">
    <source>
        <dbReference type="ARBA" id="ARBA00022737"/>
    </source>
</evidence>
<dbReference type="PROSITE" id="PS51375">
    <property type="entry name" value="PPR"/>
    <property type="match status" value="8"/>
</dbReference>
<comment type="similarity">
    <text evidence="1">Belongs to the PPR family. P subfamily.</text>
</comment>
<organism evidence="5 6">
    <name type="scientific">Nepenthes gracilis</name>
    <name type="common">Slender pitcher plant</name>
    <dbReference type="NCBI Taxonomy" id="150966"/>
    <lineage>
        <taxon>Eukaryota</taxon>
        <taxon>Viridiplantae</taxon>
        <taxon>Streptophyta</taxon>
        <taxon>Embryophyta</taxon>
        <taxon>Tracheophyta</taxon>
        <taxon>Spermatophyta</taxon>
        <taxon>Magnoliopsida</taxon>
        <taxon>eudicotyledons</taxon>
        <taxon>Gunneridae</taxon>
        <taxon>Pentapetalae</taxon>
        <taxon>Caryophyllales</taxon>
        <taxon>Nepenthaceae</taxon>
        <taxon>Nepenthes</taxon>
    </lineage>
</organism>
<dbReference type="EMBL" id="BSYO01000034">
    <property type="protein sequence ID" value="GMH28490.1"/>
    <property type="molecule type" value="Genomic_DNA"/>
</dbReference>
<evidence type="ECO:0000313" key="5">
    <source>
        <dbReference type="EMBL" id="GMH28490.1"/>
    </source>
</evidence>
<dbReference type="Proteomes" id="UP001279734">
    <property type="component" value="Unassembled WGS sequence"/>
</dbReference>
<dbReference type="InterPro" id="IPR033443">
    <property type="entry name" value="PROP1-like_PPR_dom"/>
</dbReference>
<keyword evidence="2" id="KW-0677">Repeat</keyword>
<sequence>MMYRVLTRWRPSVSLNLFGIAPNIVSGANFLCTAFCTIAESPTAPSSPDVVESPKLPSWVKFYENENSTISDSEDDFVLPNIADWAATYKPYDACRDAKHVVSDRVDSGTNRLSIALKGKFESPDAVVDAIKSLDVNISEIMVEKILKRFSNDWIPALGFFKWAKSQTDYQHSVDCYNMMVDILGKSKKFGLMWELVEEMNQLAGFVSIITMSKVVRRLSKAGKRNDAIEAFRMMERFGLSKDTSAMNLLMDALAKENSVEHAHKVFLEFKDLIPPNSHSFNALIHGWCKARKFDRARLAMEEMEKYGFRPDVVCYTCFVEAYCHEKDFRKVDEILDEMQLKGCPPNVVTYTIVMVALGKAKEINEALEVYEKMKQNGCHPDASFYSGLIFILNKSGRFKDAKDVFEDMSRQNVTPHVLTYNTMISAACNHSREEDALELLLEMEKNSIKPDLKTYAPLLKMCCRQKRMKVLQCLLNDMIQKDVSLDLGTYTLLVHALCKSGKLEHACSFLQEMLLKGMSPRDSTYKLLIEKLEEKGMEKAKLRIVNLMPRPELLGRA</sequence>
<proteinExistence type="inferred from homology"/>
<feature type="domain" description="PROP1-like PPR" evidence="4">
    <location>
        <begin position="359"/>
        <end position="529"/>
    </location>
</feature>
<protein>
    <recommendedName>
        <fullName evidence="4">PROP1-like PPR domain-containing protein</fullName>
    </recommendedName>
</protein>
<dbReference type="InterPro" id="IPR011990">
    <property type="entry name" value="TPR-like_helical_dom_sf"/>
</dbReference>
<dbReference type="Pfam" id="PF12854">
    <property type="entry name" value="PPR_1"/>
    <property type="match status" value="1"/>
</dbReference>
<dbReference type="AlphaFoldDB" id="A0AAD3TEG5"/>
<feature type="repeat" description="PPR" evidence="3">
    <location>
        <begin position="487"/>
        <end position="521"/>
    </location>
</feature>
<dbReference type="InterPro" id="IPR002885">
    <property type="entry name" value="PPR_rpt"/>
</dbReference>
<name>A0AAD3TEG5_NEPGR</name>
<comment type="caution">
    <text evidence="5">The sequence shown here is derived from an EMBL/GenBank/DDBJ whole genome shotgun (WGS) entry which is preliminary data.</text>
</comment>
<feature type="repeat" description="PPR" evidence="3">
    <location>
        <begin position="347"/>
        <end position="381"/>
    </location>
</feature>
<accession>A0AAD3TEG5</accession>
<dbReference type="Gene3D" id="1.25.40.10">
    <property type="entry name" value="Tetratricopeptide repeat domain"/>
    <property type="match status" value="5"/>
</dbReference>
<dbReference type="InterPro" id="IPR050872">
    <property type="entry name" value="PPR_P_subfamily"/>
</dbReference>
<feature type="repeat" description="PPR" evidence="3">
    <location>
        <begin position="208"/>
        <end position="242"/>
    </location>
</feature>
<dbReference type="Pfam" id="PF01535">
    <property type="entry name" value="PPR"/>
    <property type="match status" value="2"/>
</dbReference>
<evidence type="ECO:0000313" key="6">
    <source>
        <dbReference type="Proteomes" id="UP001279734"/>
    </source>
</evidence>
<feature type="repeat" description="PPR" evidence="3">
    <location>
        <begin position="417"/>
        <end position="451"/>
    </location>
</feature>
<dbReference type="PANTHER" id="PTHR46128:SF268">
    <property type="entry name" value="PENTACOTRIPEPTIDE-REPEAT REGION OF PRORP DOMAIN-CONTAINING PROTEIN"/>
    <property type="match status" value="1"/>
</dbReference>
<keyword evidence="6" id="KW-1185">Reference proteome</keyword>
<dbReference type="SUPFAM" id="SSF48452">
    <property type="entry name" value="TPR-like"/>
    <property type="match status" value="1"/>
</dbReference>
<feature type="repeat" description="PPR" evidence="3">
    <location>
        <begin position="452"/>
        <end position="486"/>
    </location>
</feature>
<gene>
    <name evidence="5" type="ORF">Nepgr_030333</name>
</gene>
<feature type="repeat" description="PPR" evidence="3">
    <location>
        <begin position="382"/>
        <end position="416"/>
    </location>
</feature>
<feature type="repeat" description="PPR" evidence="3">
    <location>
        <begin position="277"/>
        <end position="311"/>
    </location>
</feature>
<reference evidence="5" key="1">
    <citation type="submission" date="2023-05" db="EMBL/GenBank/DDBJ databases">
        <title>Nepenthes gracilis genome sequencing.</title>
        <authorList>
            <person name="Fukushima K."/>
        </authorList>
    </citation>
    <scope>NUCLEOTIDE SEQUENCE</scope>
    <source>
        <strain evidence="5">SING2019-196</strain>
    </source>
</reference>
<evidence type="ECO:0000256" key="1">
    <source>
        <dbReference type="ARBA" id="ARBA00007626"/>
    </source>
</evidence>
<dbReference type="NCBIfam" id="TIGR00756">
    <property type="entry name" value="PPR"/>
    <property type="match status" value="7"/>
</dbReference>
<dbReference type="Pfam" id="PF13041">
    <property type="entry name" value="PPR_2"/>
    <property type="match status" value="1"/>
</dbReference>
<evidence type="ECO:0000256" key="3">
    <source>
        <dbReference type="PROSITE-ProRule" id="PRU00708"/>
    </source>
</evidence>